<dbReference type="CDD" id="cd12148">
    <property type="entry name" value="fungal_TF_MHR"/>
    <property type="match status" value="1"/>
</dbReference>
<evidence type="ECO:0000259" key="3">
    <source>
        <dbReference type="Pfam" id="PF04082"/>
    </source>
</evidence>
<evidence type="ECO:0000313" key="5">
    <source>
        <dbReference type="Proteomes" id="UP000249619"/>
    </source>
</evidence>
<comment type="caution">
    <text evidence="4">The sequence shown here is derived from an EMBL/GenBank/DDBJ whole genome shotgun (WGS) entry which is preliminary data.</text>
</comment>
<dbReference type="Proteomes" id="UP000249619">
    <property type="component" value="Unassembled WGS sequence"/>
</dbReference>
<dbReference type="GO" id="GO:0006351">
    <property type="term" value="P:DNA-templated transcription"/>
    <property type="evidence" value="ECO:0007669"/>
    <property type="project" value="InterPro"/>
</dbReference>
<gene>
    <name evidence="4" type="ORF">DDE83_006126</name>
</gene>
<proteinExistence type="predicted"/>
<evidence type="ECO:0000256" key="2">
    <source>
        <dbReference type="ARBA" id="ARBA00023242"/>
    </source>
</evidence>
<comment type="subcellular location">
    <subcellularLocation>
        <location evidence="1">Nucleus</location>
    </subcellularLocation>
</comment>
<dbReference type="InterPro" id="IPR050613">
    <property type="entry name" value="Sec_Metabolite_Reg"/>
</dbReference>
<dbReference type="EMBL" id="QGDH01000090">
    <property type="protein sequence ID" value="RAR08209.1"/>
    <property type="molecule type" value="Genomic_DNA"/>
</dbReference>
<sequence>MAMREHISGDCSSDFALASNFPFGSPESKEYASLHIIQELLRASSPVSHSYVASYFRVYHPSMPLIDYSEFETRAQSVREVADAADLSWLAQYFVVLGLGAYATTRDEAASAKYFYASEACLSKTSYMSHPTTTNISTLCLMILAKSVAHATCWALDTSWNAMGFLVRLAMMMVLHKPWMPEFEEPAIVYERELRRRLWVVVVYMDIQMSLITGQQSLLPQDALAITPKADLPTVLEDCFDSILPRSLSIIGKFLTRTNSQTNQITYDEAVRYFLSSRTVHSSWAIRAVYRGAFAVSCLILVFPRLQPRIDDASPEADYSF</sequence>
<dbReference type="STRING" id="183478.A0A364MZS8"/>
<dbReference type="PANTHER" id="PTHR31001">
    <property type="entry name" value="UNCHARACTERIZED TRANSCRIPTIONAL REGULATORY PROTEIN"/>
    <property type="match status" value="1"/>
</dbReference>
<evidence type="ECO:0000256" key="1">
    <source>
        <dbReference type="ARBA" id="ARBA00004123"/>
    </source>
</evidence>
<dbReference type="Pfam" id="PF04082">
    <property type="entry name" value="Fungal_trans"/>
    <property type="match status" value="1"/>
</dbReference>
<accession>A0A364MZS8</accession>
<feature type="domain" description="Xylanolytic transcriptional activator regulatory" evidence="3">
    <location>
        <begin position="54"/>
        <end position="238"/>
    </location>
</feature>
<evidence type="ECO:0000313" key="4">
    <source>
        <dbReference type="EMBL" id="RAR08209.1"/>
    </source>
</evidence>
<name>A0A364MZS8_STELY</name>
<dbReference type="GO" id="GO:0005634">
    <property type="term" value="C:nucleus"/>
    <property type="evidence" value="ECO:0007669"/>
    <property type="project" value="UniProtKB-SubCell"/>
</dbReference>
<dbReference type="AlphaFoldDB" id="A0A364MZS8"/>
<organism evidence="4 5">
    <name type="scientific">Stemphylium lycopersici</name>
    <name type="common">Tomato gray leaf spot disease fungus</name>
    <name type="synonym">Thyrospora lycopersici</name>
    <dbReference type="NCBI Taxonomy" id="183478"/>
    <lineage>
        <taxon>Eukaryota</taxon>
        <taxon>Fungi</taxon>
        <taxon>Dikarya</taxon>
        <taxon>Ascomycota</taxon>
        <taxon>Pezizomycotina</taxon>
        <taxon>Dothideomycetes</taxon>
        <taxon>Pleosporomycetidae</taxon>
        <taxon>Pleosporales</taxon>
        <taxon>Pleosporineae</taxon>
        <taxon>Pleosporaceae</taxon>
        <taxon>Stemphylium</taxon>
    </lineage>
</organism>
<dbReference type="OrthoDB" id="4337792at2759"/>
<dbReference type="GO" id="GO:0008270">
    <property type="term" value="F:zinc ion binding"/>
    <property type="evidence" value="ECO:0007669"/>
    <property type="project" value="InterPro"/>
</dbReference>
<reference evidence="5" key="1">
    <citation type="submission" date="2018-05" db="EMBL/GenBank/DDBJ databases">
        <title>Draft genome sequence of Stemphylium lycopersici strain CIDEFI 213.</title>
        <authorList>
            <person name="Medina R."/>
            <person name="Franco M.E.E."/>
            <person name="Lucentini C.G."/>
            <person name="Saparrat M.C.N."/>
            <person name="Balatti P.A."/>
        </authorList>
    </citation>
    <scope>NUCLEOTIDE SEQUENCE [LARGE SCALE GENOMIC DNA]</scope>
    <source>
        <strain evidence="5">CIDEFI 213</strain>
    </source>
</reference>
<keyword evidence="2" id="KW-0539">Nucleus</keyword>
<protein>
    <submittedName>
        <fullName evidence="4">C6 transcription factor</fullName>
    </submittedName>
</protein>
<dbReference type="InterPro" id="IPR007219">
    <property type="entry name" value="XnlR_reg_dom"/>
</dbReference>
<keyword evidence="5" id="KW-1185">Reference proteome</keyword>
<dbReference type="GO" id="GO:0003677">
    <property type="term" value="F:DNA binding"/>
    <property type="evidence" value="ECO:0007669"/>
    <property type="project" value="InterPro"/>
</dbReference>